<dbReference type="Proteomes" id="UP000271241">
    <property type="component" value="Unassembled WGS sequence"/>
</dbReference>
<gene>
    <name evidence="1" type="ORF">THASP1DRAFT_33883</name>
</gene>
<protein>
    <submittedName>
        <fullName evidence="1">Uncharacterized protein</fullName>
    </submittedName>
</protein>
<dbReference type="STRING" id="78915.A0A4P9XFJ1"/>
<sequence>MDDDCLQFLNEEEDFVHEVGKLINKWELKDWWVNYNIVAVCGQPGSGKSTY</sequence>
<organism evidence="1 2">
    <name type="scientific">Thamnocephalis sphaerospora</name>
    <dbReference type="NCBI Taxonomy" id="78915"/>
    <lineage>
        <taxon>Eukaryota</taxon>
        <taxon>Fungi</taxon>
        <taxon>Fungi incertae sedis</taxon>
        <taxon>Zoopagomycota</taxon>
        <taxon>Zoopagomycotina</taxon>
        <taxon>Zoopagomycetes</taxon>
        <taxon>Zoopagales</taxon>
        <taxon>Sigmoideomycetaceae</taxon>
        <taxon>Thamnocephalis</taxon>
    </lineage>
</organism>
<accession>A0A4P9XFJ1</accession>
<proteinExistence type="predicted"/>
<dbReference type="AlphaFoldDB" id="A0A4P9XFJ1"/>
<evidence type="ECO:0000313" key="2">
    <source>
        <dbReference type="Proteomes" id="UP000271241"/>
    </source>
</evidence>
<dbReference type="EMBL" id="KZ993803">
    <property type="protein sequence ID" value="RKP04363.1"/>
    <property type="molecule type" value="Genomic_DNA"/>
</dbReference>
<name>A0A4P9XFJ1_9FUNG</name>
<keyword evidence="2" id="KW-1185">Reference proteome</keyword>
<reference evidence="2" key="1">
    <citation type="journal article" date="2018" name="Nat. Microbiol.">
        <title>Leveraging single-cell genomics to expand the fungal tree of life.</title>
        <authorList>
            <person name="Ahrendt S.R."/>
            <person name="Quandt C.A."/>
            <person name="Ciobanu D."/>
            <person name="Clum A."/>
            <person name="Salamov A."/>
            <person name="Andreopoulos B."/>
            <person name="Cheng J.F."/>
            <person name="Woyke T."/>
            <person name="Pelin A."/>
            <person name="Henrissat B."/>
            <person name="Reynolds N.K."/>
            <person name="Benny G.L."/>
            <person name="Smith M.E."/>
            <person name="James T.Y."/>
            <person name="Grigoriev I.V."/>
        </authorList>
    </citation>
    <scope>NUCLEOTIDE SEQUENCE [LARGE SCALE GENOMIC DNA]</scope>
    <source>
        <strain evidence="2">RSA 1356</strain>
    </source>
</reference>
<evidence type="ECO:0000313" key="1">
    <source>
        <dbReference type="EMBL" id="RKP04363.1"/>
    </source>
</evidence>